<dbReference type="GO" id="GO:0042025">
    <property type="term" value="C:host cell nucleus"/>
    <property type="evidence" value="ECO:0007669"/>
    <property type="project" value="UniProtKB-SubCell"/>
</dbReference>
<dbReference type="InterPro" id="IPR007615">
    <property type="entry name" value="Adenovirus_E4_30/34"/>
</dbReference>
<comment type="similarity">
    <text evidence="3">Belongs to the adenoviridae E4 30 to 34 kDa protein family.</text>
</comment>
<evidence type="ECO:0000256" key="2">
    <source>
        <dbReference type="ARBA" id="ARBA00004192"/>
    </source>
</evidence>
<keyword evidence="4" id="KW-0244">Early protein</keyword>
<sequence>MQTEIQSSSLRHHPYRRARLPRSDEETRASLTEQHPLLPDCDHADYHNVSSVRGLPCAAGFTLLQEFPVPWDMILTPEEIKILKRCMSVCLCPATLDLVRAQMVSGYERWILHCHCSSPGSLQCRAGGTLLAVWFRRVIYGCMFNQRFPWYRQIVNRDMPKEIMYMGSVFMRGRHLIYCRIWYDGHVGSIIPNMSFGWSTLNYGLLNNMVIMCCTYCENMSEIRMRCCARRTRRLMLKAVGIIVRETCDPDPICSSRTEPRRQRLLRALMERHRPILFSEYESVRSSRFTRL</sequence>
<evidence type="ECO:0000313" key="11">
    <source>
        <dbReference type="Proteomes" id="UP000174485"/>
    </source>
</evidence>
<dbReference type="EMBL" id="KJ626292">
    <property type="protein sequence ID" value="AIT55897.1"/>
    <property type="molecule type" value="Genomic_DNA"/>
</dbReference>
<keyword evidence="5" id="KW-1048">Host nucleus</keyword>
<evidence type="ECO:0000256" key="8">
    <source>
        <dbReference type="ARBA" id="ARBA00044760"/>
    </source>
</evidence>
<evidence type="ECO:0000313" key="9">
    <source>
        <dbReference type="EMBL" id="AIT55857.1"/>
    </source>
</evidence>
<reference evidence="10 11" key="1">
    <citation type="journal article" date="2014" name="J. Clin. Virol.">
        <title>Identification of a novel intertypic recombinant species D human adenovirus in a pediatric stem cell transplant recipient.</title>
        <authorList>
            <person name="Kajon A.E."/>
            <person name="Lamson D."/>
            <person name="Shudt M."/>
            <person name="Oikonomopoulou Z."/>
            <person name="Fisher B."/>
            <person name="Klieger S."/>
            <person name="St George K."/>
            <person name="Hodinka R.L."/>
        </authorList>
    </citation>
    <scope>NUCLEOTIDE SEQUENCE [LARGE SCALE GENOMIC DNA]</scope>
    <source>
        <strain evidence="9">Human/USA/CHOP-LRRI/2010/P20H20F15/42</strain>
    </source>
</reference>
<dbReference type="Proteomes" id="UP000174485">
    <property type="component" value="Segment"/>
</dbReference>
<proteinExistence type="inferred from homology"/>
<keyword evidence="6" id="KW-1035">Host cytoplasm</keyword>
<name>A0A097I4S3_9ADEN</name>
<protein>
    <submittedName>
        <fullName evidence="9">34.1 kDa protein</fullName>
    </submittedName>
</protein>
<evidence type="ECO:0000256" key="5">
    <source>
        <dbReference type="ARBA" id="ARBA00022562"/>
    </source>
</evidence>
<dbReference type="Pfam" id="PF04528">
    <property type="entry name" value="Adeno_E4_34"/>
    <property type="match status" value="1"/>
</dbReference>
<dbReference type="EMBL" id="KJ626291">
    <property type="protein sequence ID" value="AIT55857.1"/>
    <property type="molecule type" value="Genomic_DNA"/>
</dbReference>
<evidence type="ECO:0000256" key="6">
    <source>
        <dbReference type="ARBA" id="ARBA00023200"/>
    </source>
</evidence>
<organism evidence="9 11">
    <name type="scientific">Human mastadenovirus D</name>
    <dbReference type="NCBI Taxonomy" id="130310"/>
    <lineage>
        <taxon>Viruses</taxon>
        <taxon>Varidnaviria</taxon>
        <taxon>Bamfordvirae</taxon>
        <taxon>Preplasmiviricota</taxon>
        <taxon>Polisuviricotina</taxon>
        <taxon>Pharingeaviricetes</taxon>
        <taxon>Rowavirales</taxon>
        <taxon>Adenoviridae</taxon>
        <taxon>Mastadenovirus</taxon>
        <taxon>Mastadenovirus dominans</taxon>
    </lineage>
</organism>
<gene>
    <name evidence="9" type="primary">E4</name>
</gene>
<dbReference type="GO" id="GO:0030430">
    <property type="term" value="C:host cell cytoplasm"/>
    <property type="evidence" value="ECO:0007669"/>
    <property type="project" value="UniProtKB-SubCell"/>
</dbReference>
<evidence type="ECO:0000256" key="4">
    <source>
        <dbReference type="ARBA" id="ARBA00022518"/>
    </source>
</evidence>
<evidence type="ECO:0000256" key="1">
    <source>
        <dbReference type="ARBA" id="ARBA00004147"/>
    </source>
</evidence>
<comment type="function">
    <text evidence="7">Plays a major role to prevent cellular inhibition of viral genome replication by nuclear bodies. Assembles an SCF-like E3 ubiquitin ligase complex based on the cellular proteins ELOB, ELOC, CUL5 and RBX1, in cooperation with viral E1B-55K. This viral RING-type ligase ubiquitinates cellular substrates prior to proteasomal degradation: p53/TP53, LIG4, MRE11-RAD50-NBS1 (MRN) complex, ITGA3, DAXX and BLM.</text>
</comment>
<comment type="subcellular location">
    <subcellularLocation>
        <location evidence="2">Host cytoplasm</location>
    </subcellularLocation>
    <subcellularLocation>
        <location evidence="1">Host nucleus</location>
    </subcellularLocation>
</comment>
<evidence type="ECO:0000256" key="3">
    <source>
        <dbReference type="ARBA" id="ARBA00006872"/>
    </source>
</evidence>
<evidence type="ECO:0000313" key="10">
    <source>
        <dbReference type="Proteomes" id="UP000140830"/>
    </source>
</evidence>
<evidence type="ECO:0000256" key="7">
    <source>
        <dbReference type="ARBA" id="ARBA00044723"/>
    </source>
</evidence>
<comment type="subunit">
    <text evidence="8">Interacts with E1B-55k.</text>
</comment>
<accession>A0A097I4S3</accession>
<dbReference type="Proteomes" id="UP000140830">
    <property type="component" value="Genome"/>
</dbReference>